<proteinExistence type="predicted"/>
<evidence type="ECO:0000256" key="1">
    <source>
        <dbReference type="SAM" id="MobiDB-lite"/>
    </source>
</evidence>
<evidence type="ECO:0000313" key="3">
    <source>
        <dbReference type="WBParaSite" id="ACAC_0001249201-mRNA-1"/>
    </source>
</evidence>
<feature type="region of interest" description="Disordered" evidence="1">
    <location>
        <begin position="1"/>
        <end position="44"/>
    </location>
</feature>
<keyword evidence="2" id="KW-1185">Reference proteome</keyword>
<evidence type="ECO:0000313" key="2">
    <source>
        <dbReference type="Proteomes" id="UP000035642"/>
    </source>
</evidence>
<sequence>MVLHATSGQVEKKYEISRSPNSEDIFVSDRPNDCDSGPDPGEGMMWHDTCRVMEAGGMMGIGDIRGRKL</sequence>
<accession>A0A0K0DLK6</accession>
<organism evidence="2 3">
    <name type="scientific">Angiostrongylus cantonensis</name>
    <name type="common">Rat lungworm</name>
    <dbReference type="NCBI Taxonomy" id="6313"/>
    <lineage>
        <taxon>Eukaryota</taxon>
        <taxon>Metazoa</taxon>
        <taxon>Ecdysozoa</taxon>
        <taxon>Nematoda</taxon>
        <taxon>Chromadorea</taxon>
        <taxon>Rhabditida</taxon>
        <taxon>Rhabditina</taxon>
        <taxon>Rhabditomorpha</taxon>
        <taxon>Strongyloidea</taxon>
        <taxon>Metastrongylidae</taxon>
        <taxon>Angiostrongylus</taxon>
    </lineage>
</organism>
<reference evidence="3" key="2">
    <citation type="submission" date="2017-02" db="UniProtKB">
        <authorList>
            <consortium name="WormBaseParasite"/>
        </authorList>
    </citation>
    <scope>IDENTIFICATION</scope>
</reference>
<dbReference type="AlphaFoldDB" id="A0A0K0DLK6"/>
<reference evidence="2" key="1">
    <citation type="submission" date="2012-09" db="EMBL/GenBank/DDBJ databases">
        <authorList>
            <person name="Martin A.A."/>
        </authorList>
    </citation>
    <scope>NUCLEOTIDE SEQUENCE</scope>
</reference>
<dbReference type="WBParaSite" id="ACAC_0001249201-mRNA-1">
    <property type="protein sequence ID" value="ACAC_0001249201-mRNA-1"/>
    <property type="gene ID" value="ACAC_0001249201"/>
</dbReference>
<dbReference type="Proteomes" id="UP000035642">
    <property type="component" value="Unassembled WGS sequence"/>
</dbReference>
<name>A0A0K0DLK6_ANGCA</name>
<protein>
    <submittedName>
        <fullName evidence="3">Uncharacterized protein</fullName>
    </submittedName>
</protein>